<organism evidence="5 6">
    <name type="scientific">Marinomonas foliarum</name>
    <dbReference type="NCBI Taxonomy" id="491950"/>
    <lineage>
        <taxon>Bacteria</taxon>
        <taxon>Pseudomonadati</taxon>
        <taxon>Pseudomonadota</taxon>
        <taxon>Gammaproteobacteria</taxon>
        <taxon>Oceanospirillales</taxon>
        <taxon>Oceanospirillaceae</taxon>
        <taxon>Marinomonas</taxon>
    </lineage>
</organism>
<reference evidence="5 6" key="1">
    <citation type="submission" date="2021-02" db="EMBL/GenBank/DDBJ databases">
        <title>The genome of Marinomonas foliarum JZW.</title>
        <authorList>
            <person name="Sun M."/>
        </authorList>
    </citation>
    <scope>NUCLEOTIDE SEQUENCE [LARGE SCALE GENOMIC DNA]</scope>
    <source>
        <strain evidence="5 6">JZW</strain>
    </source>
</reference>
<evidence type="ECO:0000313" key="6">
    <source>
        <dbReference type="Proteomes" id="UP000644167"/>
    </source>
</evidence>
<dbReference type="Proteomes" id="UP000644167">
    <property type="component" value="Chromosome"/>
</dbReference>
<dbReference type="Gene3D" id="3.90.220.20">
    <property type="entry name" value="DNA methylase specificity domains"/>
    <property type="match status" value="2"/>
</dbReference>
<name>A0ABX7IT05_9GAMM</name>
<dbReference type="EMBL" id="CP070273">
    <property type="protein sequence ID" value="QRV24062.1"/>
    <property type="molecule type" value="Genomic_DNA"/>
</dbReference>
<keyword evidence="2" id="KW-0680">Restriction system</keyword>
<dbReference type="Gene3D" id="1.10.287.1120">
    <property type="entry name" value="Bipartite methylase S protein"/>
    <property type="match status" value="1"/>
</dbReference>
<dbReference type="SUPFAM" id="SSF116734">
    <property type="entry name" value="DNA methylase specificity domain"/>
    <property type="match status" value="2"/>
</dbReference>
<accession>A0ABX7IT05</accession>
<keyword evidence="5" id="KW-0540">Nuclease</keyword>
<dbReference type="InterPro" id="IPR052021">
    <property type="entry name" value="Type-I_RS_S_subunit"/>
</dbReference>
<evidence type="ECO:0000259" key="4">
    <source>
        <dbReference type="Pfam" id="PF01420"/>
    </source>
</evidence>
<evidence type="ECO:0000256" key="1">
    <source>
        <dbReference type="ARBA" id="ARBA00010923"/>
    </source>
</evidence>
<dbReference type="PANTHER" id="PTHR30408:SF13">
    <property type="entry name" value="TYPE I RESTRICTION ENZYME HINDI SPECIFICITY SUBUNIT"/>
    <property type="match status" value="1"/>
</dbReference>
<keyword evidence="3" id="KW-0238">DNA-binding</keyword>
<dbReference type="InterPro" id="IPR044946">
    <property type="entry name" value="Restrct_endonuc_typeI_TRD_sf"/>
</dbReference>
<keyword evidence="6" id="KW-1185">Reference proteome</keyword>
<evidence type="ECO:0000256" key="3">
    <source>
        <dbReference type="ARBA" id="ARBA00023125"/>
    </source>
</evidence>
<evidence type="ECO:0000256" key="2">
    <source>
        <dbReference type="ARBA" id="ARBA00022747"/>
    </source>
</evidence>
<comment type="similarity">
    <text evidence="1">Belongs to the type-I restriction system S methylase family.</text>
</comment>
<dbReference type="RefSeq" id="WP_205114733.1">
    <property type="nucleotide sequence ID" value="NZ_CP070273.1"/>
</dbReference>
<dbReference type="PANTHER" id="PTHR30408">
    <property type="entry name" value="TYPE-1 RESTRICTION ENZYME ECOKI SPECIFICITY PROTEIN"/>
    <property type="match status" value="1"/>
</dbReference>
<sequence length="399" mass="45829">MSMEWKEVKLASLCKKVTVGHVGSMADKYISSGIPFLRSQNIKPYCIDDKNMMYIDRPFHEKLRKSELKEGDVAIVRTGYPGTACVIPKWLGEANCSDLVIIRPSKELNPYFLTAIFNSSFGKNLVSGNLVGAAQQHFNVTVAKELKLKFPPKPIQNKIAAILTAYDDLIENNKRRIELLEKMAEEIYREWFVRFRFPGWEKAKFEKGIPKGWSVEKIKSIVDRKKFGRIYRDNELKSDGKIVVIDQSKSNYLGFYDGKPEHKASIDMPKILFGDHTCKIVLIHRDFSLAENVIPFTPIEGMPVHFLFHLIKNKAIQTEYKRHWTDLTVQEVLVPPNILQEEFSILVKNNYQLIENLKEVIETLNKSKSLLLPRLISGKLSVEELDIQFPPSMLEDATV</sequence>
<protein>
    <submittedName>
        <fullName evidence="5">Restriction endonuclease subunit S</fullName>
    </submittedName>
</protein>
<keyword evidence="5" id="KW-0378">Hydrolase</keyword>
<dbReference type="Pfam" id="PF01420">
    <property type="entry name" value="Methylase_S"/>
    <property type="match status" value="1"/>
</dbReference>
<gene>
    <name evidence="5" type="ORF">JSY38_00500</name>
</gene>
<keyword evidence="5" id="KW-0255">Endonuclease</keyword>
<dbReference type="CDD" id="cd17246">
    <property type="entry name" value="RMtype1_S_SonII-TRD2-CR2_like"/>
    <property type="match status" value="1"/>
</dbReference>
<evidence type="ECO:0000313" key="5">
    <source>
        <dbReference type="EMBL" id="QRV24062.1"/>
    </source>
</evidence>
<feature type="domain" description="Type I restriction modification DNA specificity" evidence="4">
    <location>
        <begin position="4"/>
        <end position="181"/>
    </location>
</feature>
<proteinExistence type="inferred from homology"/>
<dbReference type="GO" id="GO:0004519">
    <property type="term" value="F:endonuclease activity"/>
    <property type="evidence" value="ECO:0007669"/>
    <property type="project" value="UniProtKB-KW"/>
</dbReference>
<dbReference type="InterPro" id="IPR000055">
    <property type="entry name" value="Restrct_endonuc_typeI_TRD"/>
</dbReference>